<comment type="caution">
    <text evidence="1">The sequence shown here is derived from an EMBL/GenBank/DDBJ whole genome shotgun (WGS) entry which is preliminary data.</text>
</comment>
<proteinExistence type="predicted"/>
<dbReference type="InterPro" id="IPR006175">
    <property type="entry name" value="YjgF/YER057c/UK114"/>
</dbReference>
<name>A0ABU9YSF8_9PROT</name>
<keyword evidence="1" id="KW-0378">Hydrolase</keyword>
<dbReference type="RefSeq" id="WP_345935854.1">
    <property type="nucleotide sequence ID" value="NZ_JBBKTV010000016.1"/>
</dbReference>
<evidence type="ECO:0000313" key="1">
    <source>
        <dbReference type="EMBL" id="MEN2991762.1"/>
    </source>
</evidence>
<dbReference type="EMBL" id="JBBKTW010000013">
    <property type="protein sequence ID" value="MEN2991762.1"/>
    <property type="molecule type" value="Genomic_DNA"/>
</dbReference>
<dbReference type="SUPFAM" id="SSF55298">
    <property type="entry name" value="YjgF-like"/>
    <property type="match status" value="1"/>
</dbReference>
<dbReference type="GO" id="GO:0016787">
    <property type="term" value="F:hydrolase activity"/>
    <property type="evidence" value="ECO:0007669"/>
    <property type="project" value="UniProtKB-KW"/>
</dbReference>
<organism evidence="1 2">
    <name type="scientific">Tistrella arctica</name>
    <dbReference type="NCBI Taxonomy" id="3133430"/>
    <lineage>
        <taxon>Bacteria</taxon>
        <taxon>Pseudomonadati</taxon>
        <taxon>Pseudomonadota</taxon>
        <taxon>Alphaproteobacteria</taxon>
        <taxon>Geminicoccales</taxon>
        <taxon>Geminicoccaceae</taxon>
        <taxon>Tistrella</taxon>
    </lineage>
</organism>
<dbReference type="Proteomes" id="UP001413721">
    <property type="component" value="Unassembled WGS sequence"/>
</dbReference>
<dbReference type="Gene3D" id="3.30.1330.40">
    <property type="entry name" value="RutC-like"/>
    <property type="match status" value="1"/>
</dbReference>
<dbReference type="Pfam" id="PF01042">
    <property type="entry name" value="Ribonuc_L-PSP"/>
    <property type="match status" value="1"/>
</dbReference>
<keyword evidence="2" id="KW-1185">Reference proteome</keyword>
<dbReference type="PANTHER" id="PTHR43857:SF1">
    <property type="entry name" value="YJGH FAMILY PROTEIN"/>
    <property type="match status" value="1"/>
</dbReference>
<protein>
    <submittedName>
        <fullName evidence="1">Rid family hydrolase</fullName>
    </submittedName>
</protein>
<evidence type="ECO:0000313" key="2">
    <source>
        <dbReference type="Proteomes" id="UP001413721"/>
    </source>
</evidence>
<reference evidence="1 2" key="1">
    <citation type="submission" date="2024-03" db="EMBL/GenBank/DDBJ databases">
        <title>High-quality draft genome sequencing of Tistrella sp. BH-R2-4.</title>
        <authorList>
            <person name="Dong C."/>
        </authorList>
    </citation>
    <scope>NUCLEOTIDE SEQUENCE [LARGE SCALE GENOMIC DNA]</scope>
    <source>
        <strain evidence="1 2">BH-R2-4</strain>
    </source>
</reference>
<dbReference type="InterPro" id="IPR035959">
    <property type="entry name" value="RutC-like_sf"/>
</dbReference>
<gene>
    <name evidence="1" type="ORF">WG926_25855</name>
</gene>
<dbReference type="PANTHER" id="PTHR43857">
    <property type="entry name" value="BLR7761 PROTEIN"/>
    <property type="match status" value="1"/>
</dbReference>
<accession>A0ABU9YSF8</accession>
<sequence length="149" mass="16635">MTNPAQPFRPHDLASDDQTARRRAALYSGSPYERQYSYARAVAIGRHLWMSGTTGYDYPNDRLIAGAGPQTTQIFDNARRVMAQAGFDLRHVVRVRIHIADPADYDAVMDVYAQTFRGIDPACTTVQAGLFDPEIRVEIDMDAVLDDLA</sequence>